<feature type="compositionally biased region" description="Basic and acidic residues" evidence="10">
    <location>
        <begin position="227"/>
        <end position="248"/>
    </location>
</feature>
<protein>
    <submittedName>
        <fullName evidence="14">Iron complex outermembrane receptor protein</fullName>
    </submittedName>
</protein>
<keyword evidence="14" id="KW-0675">Receptor</keyword>
<comment type="similarity">
    <text evidence="8 9">Belongs to the TonB-dependent receptor family.</text>
</comment>
<evidence type="ECO:0000313" key="15">
    <source>
        <dbReference type="Proteomes" id="UP000294599"/>
    </source>
</evidence>
<feature type="signal peptide" evidence="11">
    <location>
        <begin position="1"/>
        <end position="24"/>
    </location>
</feature>
<evidence type="ECO:0000313" key="14">
    <source>
        <dbReference type="EMBL" id="TCS99294.1"/>
    </source>
</evidence>
<feature type="domain" description="TonB-dependent receptor-like beta-barrel" evidence="12">
    <location>
        <begin position="282"/>
        <end position="682"/>
    </location>
</feature>
<evidence type="ECO:0000256" key="3">
    <source>
        <dbReference type="ARBA" id="ARBA00022452"/>
    </source>
</evidence>
<evidence type="ECO:0000256" key="10">
    <source>
        <dbReference type="SAM" id="MobiDB-lite"/>
    </source>
</evidence>
<dbReference type="InterPro" id="IPR012910">
    <property type="entry name" value="Plug_dom"/>
</dbReference>
<dbReference type="Gene3D" id="2.40.170.20">
    <property type="entry name" value="TonB-dependent receptor, beta-barrel domain"/>
    <property type="match status" value="1"/>
</dbReference>
<evidence type="ECO:0000256" key="5">
    <source>
        <dbReference type="ARBA" id="ARBA00023077"/>
    </source>
</evidence>
<evidence type="ECO:0000259" key="12">
    <source>
        <dbReference type="Pfam" id="PF00593"/>
    </source>
</evidence>
<evidence type="ECO:0000256" key="8">
    <source>
        <dbReference type="PROSITE-ProRule" id="PRU01360"/>
    </source>
</evidence>
<evidence type="ECO:0000256" key="7">
    <source>
        <dbReference type="ARBA" id="ARBA00023237"/>
    </source>
</evidence>
<dbReference type="RefSeq" id="WP_132577311.1">
    <property type="nucleotide sequence ID" value="NZ_JBHLWF010000031.1"/>
</dbReference>
<keyword evidence="11" id="KW-0732">Signal</keyword>
<name>A0A4S3KZ52_9GAMM</name>
<keyword evidence="4 8" id="KW-0812">Transmembrane</keyword>
<keyword evidence="7 8" id="KW-0998">Cell outer membrane</keyword>
<organism evidence="14 15">
    <name type="scientific">Pseudofulvimonas gallinarii</name>
    <dbReference type="NCBI Taxonomy" id="634155"/>
    <lineage>
        <taxon>Bacteria</taxon>
        <taxon>Pseudomonadati</taxon>
        <taxon>Pseudomonadota</taxon>
        <taxon>Gammaproteobacteria</taxon>
        <taxon>Lysobacterales</taxon>
        <taxon>Rhodanobacteraceae</taxon>
        <taxon>Pseudofulvimonas</taxon>
    </lineage>
</organism>
<proteinExistence type="inferred from homology"/>
<dbReference type="PROSITE" id="PS52016">
    <property type="entry name" value="TONB_DEPENDENT_REC_3"/>
    <property type="match status" value="1"/>
</dbReference>
<feature type="domain" description="TonB-dependent receptor plug" evidence="13">
    <location>
        <begin position="56"/>
        <end position="160"/>
    </location>
</feature>
<dbReference type="EMBL" id="SMAF01000006">
    <property type="protein sequence ID" value="TCS99294.1"/>
    <property type="molecule type" value="Genomic_DNA"/>
</dbReference>
<feature type="chain" id="PRO_5030100332" evidence="11">
    <location>
        <begin position="25"/>
        <end position="713"/>
    </location>
</feature>
<dbReference type="GO" id="GO:0009279">
    <property type="term" value="C:cell outer membrane"/>
    <property type="evidence" value="ECO:0007669"/>
    <property type="project" value="UniProtKB-SubCell"/>
</dbReference>
<dbReference type="PANTHER" id="PTHR30069:SF40">
    <property type="entry name" value="TONB-DEPENDENT RECEPTOR NMB0964-RELATED"/>
    <property type="match status" value="1"/>
</dbReference>
<evidence type="ECO:0000256" key="11">
    <source>
        <dbReference type="SAM" id="SignalP"/>
    </source>
</evidence>
<dbReference type="GO" id="GO:0044718">
    <property type="term" value="P:siderophore transmembrane transport"/>
    <property type="evidence" value="ECO:0007669"/>
    <property type="project" value="TreeGrafter"/>
</dbReference>
<dbReference type="Pfam" id="PF07715">
    <property type="entry name" value="Plug"/>
    <property type="match status" value="1"/>
</dbReference>
<evidence type="ECO:0000256" key="9">
    <source>
        <dbReference type="RuleBase" id="RU003357"/>
    </source>
</evidence>
<evidence type="ECO:0000256" key="6">
    <source>
        <dbReference type="ARBA" id="ARBA00023136"/>
    </source>
</evidence>
<keyword evidence="3 8" id="KW-1134">Transmembrane beta strand</keyword>
<dbReference type="Pfam" id="PF00593">
    <property type="entry name" value="TonB_dep_Rec_b-barrel"/>
    <property type="match status" value="1"/>
</dbReference>
<reference evidence="14 15" key="1">
    <citation type="submission" date="2019-03" db="EMBL/GenBank/DDBJ databases">
        <title>Genomic Encyclopedia of Type Strains, Phase IV (KMG-IV): sequencing the most valuable type-strain genomes for metagenomic binning, comparative biology and taxonomic classification.</title>
        <authorList>
            <person name="Goeker M."/>
        </authorList>
    </citation>
    <scope>NUCLEOTIDE SEQUENCE [LARGE SCALE GENOMIC DNA]</scope>
    <source>
        <strain evidence="14 15">DSM 21944</strain>
    </source>
</reference>
<evidence type="ECO:0000259" key="13">
    <source>
        <dbReference type="Pfam" id="PF07715"/>
    </source>
</evidence>
<dbReference type="AlphaFoldDB" id="A0A4S3KZ52"/>
<keyword evidence="15" id="KW-1185">Reference proteome</keyword>
<comment type="caution">
    <text evidence="14">The sequence shown here is derived from an EMBL/GenBank/DDBJ whole genome shotgun (WGS) entry which is preliminary data.</text>
</comment>
<dbReference type="InterPro" id="IPR036942">
    <property type="entry name" value="Beta-barrel_TonB_sf"/>
</dbReference>
<keyword evidence="2 8" id="KW-0813">Transport</keyword>
<dbReference type="OrthoDB" id="9795928at2"/>
<dbReference type="PANTHER" id="PTHR30069">
    <property type="entry name" value="TONB-DEPENDENT OUTER MEMBRANE RECEPTOR"/>
    <property type="match status" value="1"/>
</dbReference>
<accession>A0A4S3KZ52</accession>
<dbReference type="SUPFAM" id="SSF56935">
    <property type="entry name" value="Porins"/>
    <property type="match status" value="1"/>
</dbReference>
<keyword evidence="5 9" id="KW-0798">TonB box</keyword>
<evidence type="ECO:0000256" key="1">
    <source>
        <dbReference type="ARBA" id="ARBA00004571"/>
    </source>
</evidence>
<comment type="subcellular location">
    <subcellularLocation>
        <location evidence="1 8">Cell outer membrane</location>
        <topology evidence="1 8">Multi-pass membrane protein</topology>
    </subcellularLocation>
</comment>
<sequence>MRIARPCLLLCSVLPWLAATPARAGEQGHAHGHAHDHARELDEVVVTATPIRQAPDDITRPTEVLSGTGLDDSRAATLGESVGQLPGVQSSFFGAGVGRPVIRGLDGARVQVLGEGLAAMDASTVSVDHAVTIEPFLADQIEVLKGPATLLFGSGAVGGAVNVVDGRIHEHAFEGTRGRVELRGNDVADERAGAVRIDAGHGHLVLHADAYHRETGDYAIPGPAGRSADRHDHGHAGDHAGGHDHDEGVLPHSATRTRGGAIGASHATARGFAGIAVSRHESRYGVPGHSHDHGDDHHDHRALSPMNLSAAHDNGHDQGVAIDLRQTRIDAKAGLDDPLPGHETLRLRLGHARYAHTEFEDGIAGTHFHNEGHEGRIELVHAPLADWHGAWGLQASRRDFTAEGEEAFVPPSVTRDLGLFLLERRHWERLKLEIGARHDRVHVEPQAGMPARRFHALSASLATEWRISDHWHMRLGMDRAQRAPTAEELYSDGVHVATASHEVGDASLGVETSRQVELGLHYHGDRWDMRIAAWRNRFDRFTYLRHDDEAAHAHGGHEDDFPVLFWRQHDATFRGGEIEARLKLAEHGSGRYTLRVMADTVRAELDAGGNLPRIAPARVGTGLDWSHGGWRAGVTALRYRRQDRVAEHETPTPGYTQLDADASWSFEWQAREVELFLQGRNLLDEDIRVHTSFLKDVAPRPGRSLAAGIRAWF</sequence>
<evidence type="ECO:0000256" key="4">
    <source>
        <dbReference type="ARBA" id="ARBA00022692"/>
    </source>
</evidence>
<dbReference type="Proteomes" id="UP000294599">
    <property type="component" value="Unassembled WGS sequence"/>
</dbReference>
<dbReference type="GO" id="GO:0015344">
    <property type="term" value="F:siderophore uptake transmembrane transporter activity"/>
    <property type="evidence" value="ECO:0007669"/>
    <property type="project" value="TreeGrafter"/>
</dbReference>
<gene>
    <name evidence="14" type="ORF">EDC25_106133</name>
</gene>
<feature type="region of interest" description="Disordered" evidence="10">
    <location>
        <begin position="216"/>
        <end position="248"/>
    </location>
</feature>
<dbReference type="InterPro" id="IPR039426">
    <property type="entry name" value="TonB-dep_rcpt-like"/>
</dbReference>
<dbReference type="Gene3D" id="2.170.130.10">
    <property type="entry name" value="TonB-dependent receptor, plug domain"/>
    <property type="match status" value="1"/>
</dbReference>
<dbReference type="InterPro" id="IPR000531">
    <property type="entry name" value="Beta-barrel_TonB"/>
</dbReference>
<evidence type="ECO:0000256" key="2">
    <source>
        <dbReference type="ARBA" id="ARBA00022448"/>
    </source>
</evidence>
<keyword evidence="6 8" id="KW-0472">Membrane</keyword>
<dbReference type="InterPro" id="IPR037066">
    <property type="entry name" value="Plug_dom_sf"/>
</dbReference>